<accession>A0ACC3SYJ8</accession>
<evidence type="ECO:0000313" key="2">
    <source>
        <dbReference type="Proteomes" id="UP001433508"/>
    </source>
</evidence>
<dbReference type="Proteomes" id="UP001433508">
    <property type="component" value="Unassembled WGS sequence"/>
</dbReference>
<proteinExistence type="predicted"/>
<reference evidence="2" key="1">
    <citation type="journal article" date="2024" name="Front. Bioeng. Biotechnol.">
        <title>Genome-scale model development and genomic sequencing of the oleaginous clade Lipomyces.</title>
        <authorList>
            <person name="Czajka J.J."/>
            <person name="Han Y."/>
            <person name="Kim J."/>
            <person name="Mondo S.J."/>
            <person name="Hofstad B.A."/>
            <person name="Robles A."/>
            <person name="Haridas S."/>
            <person name="Riley R."/>
            <person name="LaButti K."/>
            <person name="Pangilinan J."/>
            <person name="Andreopoulos W."/>
            <person name="Lipzen A."/>
            <person name="Yan J."/>
            <person name="Wang M."/>
            <person name="Ng V."/>
            <person name="Grigoriev I.V."/>
            <person name="Spatafora J.W."/>
            <person name="Magnuson J.K."/>
            <person name="Baker S.E."/>
            <person name="Pomraning K.R."/>
        </authorList>
    </citation>
    <scope>NUCLEOTIDE SEQUENCE [LARGE SCALE GENOMIC DNA]</scope>
    <source>
        <strain evidence="2">CBS 7786</strain>
    </source>
</reference>
<protein>
    <submittedName>
        <fullName evidence="1">Gor1p</fullName>
    </submittedName>
</protein>
<organism evidence="1 2">
    <name type="scientific">Lipomyces kononenkoae</name>
    <name type="common">Yeast</name>
    <dbReference type="NCBI Taxonomy" id="34357"/>
    <lineage>
        <taxon>Eukaryota</taxon>
        <taxon>Fungi</taxon>
        <taxon>Dikarya</taxon>
        <taxon>Ascomycota</taxon>
        <taxon>Saccharomycotina</taxon>
        <taxon>Lipomycetes</taxon>
        <taxon>Lipomycetales</taxon>
        <taxon>Lipomycetaceae</taxon>
        <taxon>Lipomyces</taxon>
    </lineage>
</organism>
<keyword evidence="2" id="KW-1185">Reference proteome</keyword>
<evidence type="ECO:0000313" key="1">
    <source>
        <dbReference type="EMBL" id="KAK9236702.1"/>
    </source>
</evidence>
<sequence length="335" mass="37062">MTKENLRPQILLLGTVRFAHEEWKQLDRVGDLVEYVPNGRDDFFQFLRGLPNLVAIYLTFPGYKAIGGFDNDVLDHLPKTLKYLCSFGAGYEILDVRAIGARGIQVSNTPDTVSDATADTAIYLMIGALRNFHRLALDLRRGNWSSKTPEAHDPEKKVLGILGLGGIGRKIRDRSLGFEFSEIIYHNRTRLSPGLEGDAKYVSFETLLAKSDILCLSVPLNAKTRHIINSEALSKCKDGVFIVNTARGAIIDEEALVLALNSGKVSSVGLDVFEYEPKIHPELLANENVVLLPHVGTHTVETRRAMEANVIDNIRAGLTTGKVQNLVPELVDVFE</sequence>
<dbReference type="EMBL" id="MU971382">
    <property type="protein sequence ID" value="KAK9236702.1"/>
    <property type="molecule type" value="Genomic_DNA"/>
</dbReference>
<name>A0ACC3SYJ8_LIPKO</name>
<comment type="caution">
    <text evidence="1">The sequence shown here is derived from an EMBL/GenBank/DDBJ whole genome shotgun (WGS) entry which is preliminary data.</text>
</comment>
<gene>
    <name evidence="1" type="ORF">V1525DRAFT_433510</name>
</gene>